<dbReference type="PANTHER" id="PTHR30015">
    <property type="entry name" value="MRR RESTRICTION SYSTEM PROTEIN"/>
    <property type="match status" value="1"/>
</dbReference>
<evidence type="ECO:0000313" key="4">
    <source>
        <dbReference type="Proteomes" id="UP000557217"/>
    </source>
</evidence>
<dbReference type="GO" id="GO:0015666">
    <property type="term" value="F:restriction endodeoxyribonuclease activity"/>
    <property type="evidence" value="ECO:0007669"/>
    <property type="project" value="TreeGrafter"/>
</dbReference>
<keyword evidence="1" id="KW-1133">Transmembrane helix</keyword>
<dbReference type="GO" id="GO:0009307">
    <property type="term" value="P:DNA restriction-modification system"/>
    <property type="evidence" value="ECO:0007669"/>
    <property type="project" value="InterPro"/>
</dbReference>
<protein>
    <submittedName>
        <fullName evidence="3">HJR/Mrr/RecB family endonuclease</fullName>
    </submittedName>
</protein>
<dbReference type="Pfam" id="PF04471">
    <property type="entry name" value="Mrr_cat"/>
    <property type="match status" value="1"/>
</dbReference>
<dbReference type="AlphaFoldDB" id="A0A840PZV8"/>
<dbReference type="Gene3D" id="3.40.1350.10">
    <property type="match status" value="1"/>
</dbReference>
<dbReference type="InterPro" id="IPR007560">
    <property type="entry name" value="Restrct_endonuc_IV_Mrr"/>
</dbReference>
<keyword evidence="1" id="KW-0812">Transmembrane</keyword>
<evidence type="ECO:0000259" key="2">
    <source>
        <dbReference type="Pfam" id="PF04471"/>
    </source>
</evidence>
<dbReference type="Proteomes" id="UP000557217">
    <property type="component" value="Unassembled WGS sequence"/>
</dbReference>
<comment type="caution">
    <text evidence="3">The sequence shown here is derived from an EMBL/GenBank/DDBJ whole genome shotgun (WGS) entry which is preliminary data.</text>
</comment>
<dbReference type="PANTHER" id="PTHR30015:SF6">
    <property type="entry name" value="SLL1429 PROTEIN"/>
    <property type="match status" value="1"/>
</dbReference>
<dbReference type="InterPro" id="IPR011335">
    <property type="entry name" value="Restrct_endonuc-II-like"/>
</dbReference>
<sequence length="221" mass="26154">MKERKFESKVIEFLMILMFSFGIVITLFSLISMELNVYDIKLYFMIFITLVIFYKPFRIASFRFIFYLINRTLHLIKTVHTDNDLLQKELIQLNNLPETEYIHLLKKLFEKHRYVALITKDIETFNVDLILWKGTRKYIVQIIKGANAVDIRKVQQVAVNIKTYSADGAMIITNQSFTPSAKKFSSLNHILLIDHDELINMMQDENKKFVFQTALYLSQHK</sequence>
<keyword evidence="4" id="KW-1185">Reference proteome</keyword>
<dbReference type="GO" id="GO:0003677">
    <property type="term" value="F:DNA binding"/>
    <property type="evidence" value="ECO:0007669"/>
    <property type="project" value="InterPro"/>
</dbReference>
<dbReference type="SUPFAM" id="SSF52980">
    <property type="entry name" value="Restriction endonuclease-like"/>
    <property type="match status" value="1"/>
</dbReference>
<dbReference type="EMBL" id="JACHGZ010000005">
    <property type="protein sequence ID" value="MBB5148366.1"/>
    <property type="molecule type" value="Genomic_DNA"/>
</dbReference>
<organism evidence="3 4">
    <name type="scientific">Ureibacillus thermosphaericus</name>
    <dbReference type="NCBI Taxonomy" id="51173"/>
    <lineage>
        <taxon>Bacteria</taxon>
        <taxon>Bacillati</taxon>
        <taxon>Bacillota</taxon>
        <taxon>Bacilli</taxon>
        <taxon>Bacillales</taxon>
        <taxon>Caryophanaceae</taxon>
        <taxon>Ureibacillus</taxon>
    </lineage>
</organism>
<name>A0A840PZV8_URETH</name>
<evidence type="ECO:0000313" key="3">
    <source>
        <dbReference type="EMBL" id="MBB5148366.1"/>
    </source>
</evidence>
<keyword evidence="3" id="KW-0255">Endonuclease</keyword>
<proteinExistence type="predicted"/>
<feature type="transmembrane region" description="Helical" evidence="1">
    <location>
        <begin position="12"/>
        <end position="31"/>
    </location>
</feature>
<gene>
    <name evidence="3" type="ORF">HNR36_000752</name>
</gene>
<keyword evidence="3" id="KW-0378">Hydrolase</keyword>
<evidence type="ECO:0000256" key="1">
    <source>
        <dbReference type="SAM" id="Phobius"/>
    </source>
</evidence>
<reference evidence="3 4" key="1">
    <citation type="submission" date="2020-08" db="EMBL/GenBank/DDBJ databases">
        <title>Genomic Encyclopedia of Type Strains, Phase IV (KMG-IV): sequencing the most valuable type-strain genomes for metagenomic binning, comparative biology and taxonomic classification.</title>
        <authorList>
            <person name="Goeker M."/>
        </authorList>
    </citation>
    <scope>NUCLEOTIDE SEQUENCE [LARGE SCALE GENOMIC DNA]</scope>
    <source>
        <strain evidence="3 4">DSM 10633</strain>
    </source>
</reference>
<feature type="transmembrane region" description="Helical" evidence="1">
    <location>
        <begin position="43"/>
        <end position="69"/>
    </location>
</feature>
<accession>A0A840PZV8</accession>
<feature type="domain" description="Restriction endonuclease type IV Mrr" evidence="2">
    <location>
        <begin position="95"/>
        <end position="202"/>
    </location>
</feature>
<keyword evidence="3" id="KW-0540">Nuclease</keyword>
<dbReference type="RefSeq" id="WP_168412210.1">
    <property type="nucleotide sequence ID" value="NZ_JAAXPW010000010.1"/>
</dbReference>
<dbReference type="InterPro" id="IPR011856">
    <property type="entry name" value="tRNA_endonuc-like_dom_sf"/>
</dbReference>
<dbReference type="InterPro" id="IPR052906">
    <property type="entry name" value="Type_IV_Methyl-Rstrct_Enzyme"/>
</dbReference>
<keyword evidence="1" id="KW-0472">Membrane</keyword>